<evidence type="ECO:0000313" key="8">
    <source>
        <dbReference type="Proteomes" id="UP000187209"/>
    </source>
</evidence>
<keyword evidence="2" id="KW-0378">Hydrolase</keyword>
<dbReference type="Gene3D" id="1.10.1300.10">
    <property type="entry name" value="3'5'-cyclic nucleotide phosphodiesterase, catalytic domain"/>
    <property type="match status" value="1"/>
</dbReference>
<feature type="binding site" evidence="4">
    <location>
        <position position="314"/>
    </location>
    <ligand>
        <name>AMP</name>
        <dbReference type="ChEBI" id="CHEBI:456215"/>
    </ligand>
</feature>
<feature type="binding site" evidence="5">
    <location>
        <position position="204"/>
    </location>
    <ligand>
        <name>Zn(2+)</name>
        <dbReference type="ChEBI" id="CHEBI:29105"/>
        <label>1</label>
    </ligand>
</feature>
<dbReference type="Pfam" id="PF00233">
    <property type="entry name" value="PDEase_I"/>
    <property type="match status" value="1"/>
</dbReference>
<dbReference type="InterPro" id="IPR036971">
    <property type="entry name" value="PDEase_catalytic_dom_sf"/>
</dbReference>
<dbReference type="SUPFAM" id="SSF109604">
    <property type="entry name" value="HD-domain/PDEase-like"/>
    <property type="match status" value="1"/>
</dbReference>
<dbReference type="PANTHER" id="PTHR11347">
    <property type="entry name" value="CYCLIC NUCLEOTIDE PHOSPHODIESTERASE"/>
    <property type="match status" value="1"/>
</dbReference>
<keyword evidence="8" id="KW-1185">Reference proteome</keyword>
<feature type="binding site" evidence="5">
    <location>
        <position position="166"/>
    </location>
    <ligand>
        <name>Zn(2+)</name>
        <dbReference type="ChEBI" id="CHEBI:29105"/>
        <label>1</label>
    </ligand>
</feature>
<accession>A0A1R2AT59</accession>
<evidence type="ECO:0000256" key="4">
    <source>
        <dbReference type="PIRSR" id="PIRSR623088-2"/>
    </source>
</evidence>
<feature type="binding site" evidence="4">
    <location>
        <position position="365"/>
    </location>
    <ligand>
        <name>AMP</name>
        <dbReference type="ChEBI" id="CHEBI:456215"/>
    </ligand>
</feature>
<proteinExistence type="predicted"/>
<sequence>MTTPSEKVLKILSSLLDMDWIAYHSSLKADIEWCIYVIKEQKIYQTNIQADKEELIEYVNWAVNEQLEVAEQEIPIKIDTYMNIPLYEKYGSEIESLLADSHKWDFDIFNFEIVTENQSLQIMTNHLLSLYNLYQILSFDNKKFMSFINEIQNGYHKDNFYHNATHAADVVQSFYYMLNTCQAIDICKLNDFDIGVCIISAAIHDYDHPGVNNIFLINTYHSLAIMYNDKSVLENFHVASAFKVLYEENNNFIEGVQKEDSKRFRMKCIGLVLATDFARHFTDLGKFQLRFSNCGVTDEEDRLLVMEMMMHASDIGNPSRPWKFCYEWANKVMNEFFAQGDKEREMGLTISNLCDRHSVIIPKAQIGFIELFIEPTFNILEIVLPNVNENVKYAIENKEHWKETMDNNNAN</sequence>
<dbReference type="InterPro" id="IPR023088">
    <property type="entry name" value="PDEase"/>
</dbReference>
<gene>
    <name evidence="7" type="ORF">SteCoe_35049</name>
</gene>
<dbReference type="GO" id="GO:0007165">
    <property type="term" value="P:signal transduction"/>
    <property type="evidence" value="ECO:0007669"/>
    <property type="project" value="InterPro"/>
</dbReference>
<feature type="binding site" evidence="5">
    <location>
        <position position="205"/>
    </location>
    <ligand>
        <name>Zn(2+)</name>
        <dbReference type="ChEBI" id="CHEBI:29105"/>
        <label>2</label>
    </ligand>
</feature>
<dbReference type="Proteomes" id="UP000187209">
    <property type="component" value="Unassembled WGS sequence"/>
</dbReference>
<feature type="binding site" evidence="4">
    <location>
        <begin position="162"/>
        <end position="166"/>
    </location>
    <ligand>
        <name>AMP</name>
        <dbReference type="ChEBI" id="CHEBI:456215"/>
    </ligand>
</feature>
<feature type="binding site" evidence="5">
    <location>
        <position position="205"/>
    </location>
    <ligand>
        <name>Zn(2+)</name>
        <dbReference type="ChEBI" id="CHEBI:29105"/>
        <label>1</label>
    </ligand>
</feature>
<dbReference type="OrthoDB" id="342865at2759"/>
<reference evidence="7 8" key="1">
    <citation type="submission" date="2016-11" db="EMBL/GenBank/DDBJ databases">
        <title>The macronuclear genome of Stentor coeruleus: a giant cell with tiny introns.</title>
        <authorList>
            <person name="Slabodnick M."/>
            <person name="Ruby J.G."/>
            <person name="Reiff S.B."/>
            <person name="Swart E.C."/>
            <person name="Gosai S."/>
            <person name="Prabakaran S."/>
            <person name="Witkowska E."/>
            <person name="Larue G.E."/>
            <person name="Fisher S."/>
            <person name="Freeman R.M."/>
            <person name="Gunawardena J."/>
            <person name="Chu W."/>
            <person name="Stover N.A."/>
            <person name="Gregory B.D."/>
            <person name="Nowacki M."/>
            <person name="Derisi J."/>
            <person name="Roy S.W."/>
            <person name="Marshall W.F."/>
            <person name="Sood P."/>
        </authorList>
    </citation>
    <scope>NUCLEOTIDE SEQUENCE [LARGE SCALE GENOMIC DNA]</scope>
    <source>
        <strain evidence="7">WM001</strain>
    </source>
</reference>
<keyword evidence="1 5" id="KW-0479">Metal-binding</keyword>
<comment type="caution">
    <text evidence="7">The sequence shown here is derived from an EMBL/GenBank/DDBJ whole genome shotgun (WGS) entry which is preliminary data.</text>
</comment>
<dbReference type="AlphaFoldDB" id="A0A1R2AT59"/>
<dbReference type="InterPro" id="IPR023174">
    <property type="entry name" value="PDEase_CS"/>
</dbReference>
<dbReference type="GO" id="GO:0046872">
    <property type="term" value="F:metal ion binding"/>
    <property type="evidence" value="ECO:0007669"/>
    <property type="project" value="UniProtKB-KW"/>
</dbReference>
<evidence type="ECO:0000256" key="3">
    <source>
        <dbReference type="PIRSR" id="PIRSR623088-1"/>
    </source>
</evidence>
<feature type="binding site" evidence="4">
    <location>
        <position position="205"/>
    </location>
    <ligand>
        <name>AMP</name>
        <dbReference type="ChEBI" id="CHEBI:456215"/>
    </ligand>
</feature>
<dbReference type="PRINTS" id="PR00387">
    <property type="entry name" value="PDIESTERASE1"/>
</dbReference>
<name>A0A1R2AT59_9CILI</name>
<protein>
    <recommendedName>
        <fullName evidence="6">PDEase domain-containing protein</fullName>
    </recommendedName>
</protein>
<dbReference type="InterPro" id="IPR002073">
    <property type="entry name" value="PDEase_catalytic_dom"/>
</dbReference>
<evidence type="ECO:0000259" key="6">
    <source>
        <dbReference type="PROSITE" id="PS51845"/>
    </source>
</evidence>
<dbReference type="PROSITE" id="PS51845">
    <property type="entry name" value="PDEASE_I_2"/>
    <property type="match status" value="1"/>
</dbReference>
<dbReference type="GO" id="GO:0004114">
    <property type="term" value="F:3',5'-cyclic-nucleotide phosphodiesterase activity"/>
    <property type="evidence" value="ECO:0007669"/>
    <property type="project" value="InterPro"/>
</dbReference>
<dbReference type="EMBL" id="MPUH01001448">
    <property type="protein sequence ID" value="OMJ67713.1"/>
    <property type="molecule type" value="Genomic_DNA"/>
</dbReference>
<dbReference type="PROSITE" id="PS00126">
    <property type="entry name" value="PDEASE_I_1"/>
    <property type="match status" value="1"/>
</dbReference>
<feature type="active site" description="Proton donor" evidence="3">
    <location>
        <position position="162"/>
    </location>
</feature>
<feature type="domain" description="PDEase" evidence="6">
    <location>
        <begin position="86"/>
        <end position="408"/>
    </location>
</feature>
<evidence type="ECO:0000256" key="2">
    <source>
        <dbReference type="ARBA" id="ARBA00022801"/>
    </source>
</evidence>
<evidence type="ECO:0000313" key="7">
    <source>
        <dbReference type="EMBL" id="OMJ67713.1"/>
    </source>
</evidence>
<feature type="binding site" evidence="5">
    <location>
        <position position="314"/>
    </location>
    <ligand>
        <name>Zn(2+)</name>
        <dbReference type="ChEBI" id="CHEBI:29105"/>
        <label>1</label>
    </ligand>
</feature>
<organism evidence="7 8">
    <name type="scientific">Stentor coeruleus</name>
    <dbReference type="NCBI Taxonomy" id="5963"/>
    <lineage>
        <taxon>Eukaryota</taxon>
        <taxon>Sar</taxon>
        <taxon>Alveolata</taxon>
        <taxon>Ciliophora</taxon>
        <taxon>Postciliodesmatophora</taxon>
        <taxon>Heterotrichea</taxon>
        <taxon>Heterotrichida</taxon>
        <taxon>Stentoridae</taxon>
        <taxon>Stentor</taxon>
    </lineage>
</organism>
<evidence type="ECO:0000256" key="5">
    <source>
        <dbReference type="PIRSR" id="PIRSR623088-3"/>
    </source>
</evidence>
<evidence type="ECO:0000256" key="1">
    <source>
        <dbReference type="ARBA" id="ARBA00022723"/>
    </source>
</evidence>